<dbReference type="Proteomes" id="UP000233556">
    <property type="component" value="Unassembled WGS sequence"/>
</dbReference>
<accession>A0A2I0UHU3</accession>
<name>A0A2I0UHU3_LIMLA</name>
<dbReference type="AlphaFoldDB" id="A0A2I0UHU3"/>
<evidence type="ECO:0000313" key="2">
    <source>
        <dbReference type="Proteomes" id="UP000233556"/>
    </source>
</evidence>
<reference evidence="2" key="1">
    <citation type="submission" date="2017-11" db="EMBL/GenBank/DDBJ databases">
        <authorList>
            <person name="Lima N.C."/>
            <person name="Parody-Merino A.M."/>
            <person name="Battley P.F."/>
            <person name="Fidler A.E."/>
            <person name="Prosdocimi F."/>
        </authorList>
    </citation>
    <scope>NUCLEOTIDE SEQUENCE [LARGE SCALE GENOMIC DNA]</scope>
</reference>
<organism evidence="1 2">
    <name type="scientific">Limosa lapponica baueri</name>
    <dbReference type="NCBI Taxonomy" id="1758121"/>
    <lineage>
        <taxon>Eukaryota</taxon>
        <taxon>Metazoa</taxon>
        <taxon>Chordata</taxon>
        <taxon>Craniata</taxon>
        <taxon>Vertebrata</taxon>
        <taxon>Euteleostomi</taxon>
        <taxon>Archelosauria</taxon>
        <taxon>Archosauria</taxon>
        <taxon>Dinosauria</taxon>
        <taxon>Saurischia</taxon>
        <taxon>Theropoda</taxon>
        <taxon>Coelurosauria</taxon>
        <taxon>Aves</taxon>
        <taxon>Neognathae</taxon>
        <taxon>Neoaves</taxon>
        <taxon>Charadriiformes</taxon>
        <taxon>Scolopacidae</taxon>
        <taxon>Limosa</taxon>
    </lineage>
</organism>
<keyword evidence="2" id="KW-1185">Reference proteome</keyword>
<dbReference type="EMBL" id="KZ505751">
    <property type="protein sequence ID" value="PKU45613.1"/>
    <property type="molecule type" value="Genomic_DNA"/>
</dbReference>
<evidence type="ECO:0000313" key="1">
    <source>
        <dbReference type="EMBL" id="PKU45613.1"/>
    </source>
</evidence>
<protein>
    <submittedName>
        <fullName evidence="1">Uncharacterized protein</fullName>
    </submittedName>
</protein>
<sequence>MYSQAENQSLSESLHLLESTVKACGEGTHEEKNHLSVNRVKIKAIRSPWKARAPLNSVLLLEKVKCGHAKTHTPTLIWIYTFPGVKHCHPENITDPYMCQAAPGQTDKLDTIYYTDINTQPNISH</sequence>
<proteinExistence type="predicted"/>
<reference evidence="2" key="2">
    <citation type="submission" date="2017-12" db="EMBL/GenBank/DDBJ databases">
        <title>Genome sequence of the Bar-tailed Godwit (Limosa lapponica baueri).</title>
        <authorList>
            <person name="Lima N.C.B."/>
            <person name="Parody-Merino A.M."/>
            <person name="Battley P.F."/>
            <person name="Fidler A.E."/>
            <person name="Prosdocimi F."/>
        </authorList>
    </citation>
    <scope>NUCLEOTIDE SEQUENCE [LARGE SCALE GENOMIC DNA]</scope>
</reference>
<gene>
    <name evidence="1" type="ORF">llap_4098</name>
</gene>